<dbReference type="EMBL" id="AP018738">
    <property type="protein sequence ID" value="BBE51837.1"/>
    <property type="molecule type" value="Genomic_DNA"/>
</dbReference>
<dbReference type="CDD" id="cd09020">
    <property type="entry name" value="D-hex-6-P-epi_like"/>
    <property type="match status" value="1"/>
</dbReference>
<dbReference type="GO" id="GO:0005975">
    <property type="term" value="P:carbohydrate metabolic process"/>
    <property type="evidence" value="ECO:0007669"/>
    <property type="project" value="InterPro"/>
</dbReference>
<evidence type="ECO:0000256" key="3">
    <source>
        <dbReference type="ARBA" id="ARBA00023235"/>
    </source>
</evidence>
<evidence type="ECO:0000256" key="4">
    <source>
        <dbReference type="PIRNR" id="PIRNR016020"/>
    </source>
</evidence>
<dbReference type="InterPro" id="IPR011013">
    <property type="entry name" value="Gal_mutarotase_sf_dom"/>
</dbReference>
<dbReference type="InterPro" id="IPR025532">
    <property type="entry name" value="G6P_1-epimerase"/>
</dbReference>
<dbReference type="GO" id="GO:0030246">
    <property type="term" value="F:carbohydrate binding"/>
    <property type="evidence" value="ECO:0007669"/>
    <property type="project" value="UniProtKB-UniRule"/>
</dbReference>
<dbReference type="SUPFAM" id="SSF74650">
    <property type="entry name" value="Galactose mutarotase-like"/>
    <property type="match status" value="1"/>
</dbReference>
<evidence type="ECO:0000313" key="6">
    <source>
        <dbReference type="EMBL" id="BBE51837.1"/>
    </source>
</evidence>
<dbReference type="AlphaFoldDB" id="A0A2Z6GEH7"/>
<sequence>MSDLSTLNQQFGIAEQLEFVEAAPGMIVARISNAHAEATIALQGAHLMTFKPKGEADVIWMSPAAKLVVGKSIRGGVPVCWPWFGAHASESSFPAHGFARTVGWNVVDARPQPGGETQIVFELPASAMPKAQWPHACRVQLHINVGVKLTMDLVTDNTGDTAFPLGEALHTYFPISDVDNVRIAGLDGCTYRDKVTGMDLKQQSGDITIPSEVDRVYLDTEATCDIVDNGANRRIRIAKSGSRSTVVWNPWIEKAAKMGDFGSDTGYRTMLCVESANAVENVLTLAAGESHTLTVIYSNEAL</sequence>
<keyword evidence="3 4" id="KW-0413">Isomerase</keyword>
<dbReference type="OrthoDB" id="9790727at2"/>
<evidence type="ECO:0000256" key="2">
    <source>
        <dbReference type="ARBA" id="ARBA00005866"/>
    </source>
</evidence>
<dbReference type="RefSeq" id="WP_062626712.1">
    <property type="nucleotide sequence ID" value="NZ_AP018738.1"/>
</dbReference>
<dbReference type="InterPro" id="IPR014718">
    <property type="entry name" value="GH-type_carb-bd"/>
</dbReference>
<dbReference type="GO" id="GO:0047938">
    <property type="term" value="F:glucose-6-phosphate 1-epimerase activity"/>
    <property type="evidence" value="ECO:0007669"/>
    <property type="project" value="UniProtKB-UniRule"/>
</dbReference>
<dbReference type="STRING" id="1188319.OYT1_01537"/>
<organism evidence="6 7">
    <name type="scientific">Ferriphaselus amnicola</name>
    <dbReference type="NCBI Taxonomy" id="1188319"/>
    <lineage>
        <taxon>Bacteria</taxon>
        <taxon>Pseudomonadati</taxon>
        <taxon>Pseudomonadota</taxon>
        <taxon>Betaproteobacteria</taxon>
        <taxon>Nitrosomonadales</taxon>
        <taxon>Gallionellaceae</taxon>
        <taxon>Ferriphaselus</taxon>
    </lineage>
</organism>
<dbReference type="Gene3D" id="2.70.98.10">
    <property type="match status" value="1"/>
</dbReference>
<dbReference type="PANTHER" id="PTHR11122">
    <property type="entry name" value="APOSPORY-ASSOCIATED PROTEIN C-RELATED"/>
    <property type="match status" value="1"/>
</dbReference>
<dbReference type="Pfam" id="PF01263">
    <property type="entry name" value="Aldose_epim"/>
    <property type="match status" value="1"/>
</dbReference>
<dbReference type="InterPro" id="IPR008183">
    <property type="entry name" value="Aldose_1/G6P_1-epimerase"/>
</dbReference>
<proteinExistence type="inferred from homology"/>
<keyword evidence="7" id="KW-1185">Reference proteome</keyword>
<name>A0A2Z6GEH7_9PROT</name>
<reference evidence="6 7" key="1">
    <citation type="submission" date="2018-06" db="EMBL/GenBank/DDBJ databases">
        <title>OYT1 Genome Sequencing.</title>
        <authorList>
            <person name="Kato S."/>
            <person name="Itoh T."/>
            <person name="Ohkuma M."/>
        </authorList>
    </citation>
    <scope>NUCLEOTIDE SEQUENCE [LARGE SCALE GENOMIC DNA]</scope>
    <source>
        <strain evidence="6 7">OYT1</strain>
    </source>
</reference>
<feature type="active site" evidence="5">
    <location>
        <position position="274"/>
    </location>
</feature>
<protein>
    <recommendedName>
        <fullName evidence="4">Putative glucose-6-phosphate 1-epimerase</fullName>
        <ecNumber evidence="4">5.1.3.15</ecNumber>
    </recommendedName>
</protein>
<dbReference type="PANTHER" id="PTHR11122:SF13">
    <property type="entry name" value="GLUCOSE-6-PHOSPHATE 1-EPIMERASE"/>
    <property type="match status" value="1"/>
</dbReference>
<feature type="active site" evidence="5">
    <location>
        <position position="170"/>
    </location>
</feature>
<dbReference type="Proteomes" id="UP000033070">
    <property type="component" value="Chromosome"/>
</dbReference>
<evidence type="ECO:0000256" key="1">
    <source>
        <dbReference type="ARBA" id="ARBA00001096"/>
    </source>
</evidence>
<dbReference type="PIRSF" id="PIRSF016020">
    <property type="entry name" value="PHexose_mutarotase"/>
    <property type="match status" value="1"/>
</dbReference>
<dbReference type="EC" id="5.1.3.15" evidence="4"/>
<dbReference type="GO" id="GO:0005737">
    <property type="term" value="C:cytoplasm"/>
    <property type="evidence" value="ECO:0007669"/>
    <property type="project" value="TreeGrafter"/>
</dbReference>
<evidence type="ECO:0000256" key="5">
    <source>
        <dbReference type="PIRSR" id="PIRSR016020-1"/>
    </source>
</evidence>
<comment type="catalytic activity">
    <reaction evidence="1">
        <text>alpha-D-glucose 6-phosphate = beta-D-glucose 6-phosphate</text>
        <dbReference type="Rhea" id="RHEA:16249"/>
        <dbReference type="ChEBI" id="CHEBI:58225"/>
        <dbReference type="ChEBI" id="CHEBI:58247"/>
        <dbReference type="EC" id="5.1.3.15"/>
    </reaction>
</comment>
<gene>
    <name evidence="6" type="ORF">OYT1_ch2321</name>
</gene>
<evidence type="ECO:0000313" key="7">
    <source>
        <dbReference type="Proteomes" id="UP000033070"/>
    </source>
</evidence>
<accession>A0A2Z6GEH7</accession>
<comment type="similarity">
    <text evidence="2 4">Belongs to the glucose-6-phosphate 1-epimerase family.</text>
</comment>
<dbReference type="KEGG" id="fam:OYT1_ch2321"/>